<proteinExistence type="predicted"/>
<feature type="transmembrane region" description="Helical" evidence="1">
    <location>
        <begin position="78"/>
        <end position="95"/>
    </location>
</feature>
<feature type="transmembrane region" description="Helical" evidence="1">
    <location>
        <begin position="101"/>
        <end position="118"/>
    </location>
</feature>
<protein>
    <submittedName>
        <fullName evidence="2">Uncharacterized protein</fullName>
    </submittedName>
</protein>
<organism evidence="2 3">
    <name type="scientific">Halogeometricum borinquense</name>
    <dbReference type="NCBI Taxonomy" id="60847"/>
    <lineage>
        <taxon>Archaea</taxon>
        <taxon>Methanobacteriati</taxon>
        <taxon>Methanobacteriota</taxon>
        <taxon>Stenosarchaea group</taxon>
        <taxon>Halobacteria</taxon>
        <taxon>Halobacteriales</taxon>
        <taxon>Haloferacaceae</taxon>
        <taxon>Halogeometricum</taxon>
    </lineage>
</organism>
<dbReference type="Proteomes" id="UP000465846">
    <property type="component" value="Chromosome"/>
</dbReference>
<evidence type="ECO:0000256" key="1">
    <source>
        <dbReference type="SAM" id="Phobius"/>
    </source>
</evidence>
<evidence type="ECO:0000313" key="3">
    <source>
        <dbReference type="Proteomes" id="UP000465846"/>
    </source>
</evidence>
<evidence type="ECO:0000313" key="2">
    <source>
        <dbReference type="EMBL" id="QIB73539.1"/>
    </source>
</evidence>
<reference evidence="2 3" key="1">
    <citation type="submission" date="2020-02" db="EMBL/GenBank/DDBJ databases">
        <title>Whole genome sequence of Halogeometricum borinquense strain wsp4.</title>
        <authorList>
            <person name="Verma D.K."/>
            <person name="Gopal K."/>
            <person name="Prasad E.S."/>
        </authorList>
    </citation>
    <scope>NUCLEOTIDE SEQUENCE [LARGE SCALE GENOMIC DNA]</scope>
    <source>
        <strain evidence="3">wsp4</strain>
    </source>
</reference>
<gene>
    <name evidence="2" type="ORF">G3I44_04120</name>
</gene>
<keyword evidence="1" id="KW-0812">Transmembrane</keyword>
<keyword evidence="1" id="KW-1133">Transmembrane helix</keyword>
<dbReference type="RefSeq" id="WP_163485587.1">
    <property type="nucleotide sequence ID" value="NZ_CP048739.1"/>
</dbReference>
<sequence length="133" mass="13881">MGDVAVTRNGHTHAMEVDDLEGDIDVDLDAGRDPHVRLPKGVHVFYDDADHVATDGGTTATTRTRVHGYGLPGQVRDFAMAGAFSLALVAGWLWGTDATGGAALVAFFVAAGIGLIGYRSARADAGGVRDDWS</sequence>
<dbReference type="GeneID" id="44078559"/>
<accession>A0A6C0UI85</accession>
<keyword evidence="1" id="KW-0472">Membrane</keyword>
<dbReference type="AlphaFoldDB" id="A0A6C0UI85"/>
<name>A0A6C0UI85_9EURY</name>
<dbReference type="EMBL" id="CP048739">
    <property type="protein sequence ID" value="QIB73539.1"/>
    <property type="molecule type" value="Genomic_DNA"/>
</dbReference>